<feature type="transmembrane region" description="Helical" evidence="9">
    <location>
        <begin position="294"/>
        <end position="311"/>
    </location>
</feature>
<dbReference type="VEuPathDB" id="FungiDB:ASPGLDRAFT_27733"/>
<evidence type="ECO:0000256" key="10">
    <source>
        <dbReference type="SAM" id="MobiDB-lite"/>
    </source>
</evidence>
<evidence type="ECO:0000256" key="9">
    <source>
        <dbReference type="RuleBase" id="RU368073"/>
    </source>
</evidence>
<keyword evidence="12" id="KW-1185">Reference proteome</keyword>
<evidence type="ECO:0000256" key="7">
    <source>
        <dbReference type="ARBA" id="ARBA00023034"/>
    </source>
</evidence>
<keyword evidence="3 9" id="KW-0812">Transmembrane</keyword>
<feature type="region of interest" description="Disordered" evidence="10">
    <location>
        <begin position="1"/>
        <end position="38"/>
    </location>
</feature>
<evidence type="ECO:0000313" key="12">
    <source>
        <dbReference type="Proteomes" id="UP000184300"/>
    </source>
</evidence>
<dbReference type="InterPro" id="IPR005578">
    <property type="entry name" value="Yif1_fam"/>
</dbReference>
<dbReference type="AlphaFoldDB" id="A0A1L9VD64"/>
<evidence type="ECO:0000256" key="1">
    <source>
        <dbReference type="ARBA" id="ARBA00009727"/>
    </source>
</evidence>
<dbReference type="EMBL" id="KV878904">
    <property type="protein sequence ID" value="OJJ81840.1"/>
    <property type="molecule type" value="Genomic_DNA"/>
</dbReference>
<evidence type="ECO:0000256" key="5">
    <source>
        <dbReference type="ARBA" id="ARBA00022927"/>
    </source>
</evidence>
<feature type="compositionally biased region" description="Gly residues" evidence="10">
    <location>
        <begin position="28"/>
        <end position="38"/>
    </location>
</feature>
<dbReference type="STRING" id="1160497.A0A1L9VD64"/>
<evidence type="ECO:0000313" key="11">
    <source>
        <dbReference type="EMBL" id="OJJ81840.1"/>
    </source>
</evidence>
<keyword evidence="8 9" id="KW-0472">Membrane</keyword>
<sequence length="324" mass="36008">MRSPPPPAPQQPQMAGYGNPYQPSPVQGGSGTYNPGFGGFINDPTAQMGFQVGKTAMAAGQEYMEQNFNRYVSIPALKHYFNVSNSYVLNKVLLVLFPWRHKPWSRQQARLTAAAAAAGPDGQISQQQYSSMFLPPRDDLNSPDMYIPVMALVTYILLTSMLAGFRGNFHPELLGSTTTTAIAVVLFEILVLKMAMYILTINNESQLLDLVAYSGYKFVGILATLVTAEILTPGKGTGGWIGWVVFIYTFLANAFFLLRSLKYVLLPDSTSDVSMRTGSMHTVARSQRNRRTQFLFLYSYIIQFIFMWVLSREGPIYVRAGSAQ</sequence>
<proteinExistence type="inferred from homology"/>
<dbReference type="RefSeq" id="XP_022398538.1">
    <property type="nucleotide sequence ID" value="XM_022543685.1"/>
</dbReference>
<dbReference type="GO" id="GO:0006888">
    <property type="term" value="P:endoplasmic reticulum to Golgi vesicle-mediated transport"/>
    <property type="evidence" value="ECO:0007669"/>
    <property type="project" value="UniProtKB-UniRule"/>
</dbReference>
<feature type="compositionally biased region" description="Pro residues" evidence="10">
    <location>
        <begin position="1"/>
        <end position="10"/>
    </location>
</feature>
<evidence type="ECO:0000256" key="4">
    <source>
        <dbReference type="ARBA" id="ARBA00022824"/>
    </source>
</evidence>
<dbReference type="Proteomes" id="UP000184300">
    <property type="component" value="Unassembled WGS sequence"/>
</dbReference>
<feature type="transmembrane region" description="Helical" evidence="9">
    <location>
        <begin position="240"/>
        <end position="258"/>
    </location>
</feature>
<comment type="function">
    <text evidence="9">Has a role in transport between endoplasmic reticulum and Golgi.</text>
</comment>
<keyword evidence="6 9" id="KW-1133">Transmembrane helix</keyword>
<keyword evidence="4 9" id="KW-0256">Endoplasmic reticulum</keyword>
<dbReference type="GO" id="GO:0005793">
    <property type="term" value="C:endoplasmic reticulum-Golgi intermediate compartment"/>
    <property type="evidence" value="ECO:0007669"/>
    <property type="project" value="UniProtKB-UniRule"/>
</dbReference>
<keyword evidence="5 9" id="KW-0653">Protein transport</keyword>
<comment type="subcellular location">
    <subcellularLocation>
        <location evidence="9">Endoplasmic reticulum membrane</location>
        <topology evidence="9">Multi-pass membrane protein</topology>
    </subcellularLocation>
    <subcellularLocation>
        <location evidence="9">Golgi apparatus membrane</location>
        <topology evidence="9">Multi-pass membrane protein</topology>
    </subcellularLocation>
</comment>
<dbReference type="Pfam" id="PF03878">
    <property type="entry name" value="YIF1"/>
    <property type="match status" value="1"/>
</dbReference>
<evidence type="ECO:0000256" key="3">
    <source>
        <dbReference type="ARBA" id="ARBA00022692"/>
    </source>
</evidence>
<evidence type="ECO:0000256" key="2">
    <source>
        <dbReference type="ARBA" id="ARBA00022448"/>
    </source>
</evidence>
<keyword evidence="7 9" id="KW-0333">Golgi apparatus</keyword>
<gene>
    <name evidence="11" type="ORF">ASPGLDRAFT_27733</name>
</gene>
<accession>A0A1L9VD64</accession>
<feature type="transmembrane region" description="Helical" evidence="9">
    <location>
        <begin position="177"/>
        <end position="198"/>
    </location>
</feature>
<dbReference type="GO" id="GO:0015031">
    <property type="term" value="P:protein transport"/>
    <property type="evidence" value="ECO:0007669"/>
    <property type="project" value="UniProtKB-KW"/>
</dbReference>
<dbReference type="GO" id="GO:0005789">
    <property type="term" value="C:endoplasmic reticulum membrane"/>
    <property type="evidence" value="ECO:0007669"/>
    <property type="project" value="UniProtKB-SubCell"/>
</dbReference>
<feature type="transmembrane region" description="Helical" evidence="9">
    <location>
        <begin position="145"/>
        <end position="165"/>
    </location>
</feature>
<dbReference type="PANTHER" id="PTHR14083">
    <property type="entry name" value="YIP1 INTERACTING FACTOR HOMOLOG YIF1 PROTEIN"/>
    <property type="match status" value="1"/>
</dbReference>
<keyword evidence="2 9" id="KW-0813">Transport</keyword>
<organism evidence="11 12">
    <name type="scientific">Aspergillus glaucus CBS 516.65</name>
    <dbReference type="NCBI Taxonomy" id="1160497"/>
    <lineage>
        <taxon>Eukaryota</taxon>
        <taxon>Fungi</taxon>
        <taxon>Dikarya</taxon>
        <taxon>Ascomycota</taxon>
        <taxon>Pezizomycotina</taxon>
        <taxon>Eurotiomycetes</taxon>
        <taxon>Eurotiomycetidae</taxon>
        <taxon>Eurotiales</taxon>
        <taxon>Aspergillaceae</taxon>
        <taxon>Aspergillus</taxon>
        <taxon>Aspergillus subgen. Aspergillus</taxon>
    </lineage>
</organism>
<name>A0A1L9VD64_ASPGL</name>
<protein>
    <recommendedName>
        <fullName evidence="9">Protein YIF1</fullName>
    </recommendedName>
</protein>
<dbReference type="GO" id="GO:0030134">
    <property type="term" value="C:COPII-coated ER to Golgi transport vesicle"/>
    <property type="evidence" value="ECO:0007669"/>
    <property type="project" value="TreeGrafter"/>
</dbReference>
<reference evidence="12" key="1">
    <citation type="journal article" date="2017" name="Genome Biol.">
        <title>Comparative genomics reveals high biological diversity and specific adaptations in the industrially and medically important fungal genus Aspergillus.</title>
        <authorList>
            <person name="de Vries R.P."/>
            <person name="Riley R."/>
            <person name="Wiebenga A."/>
            <person name="Aguilar-Osorio G."/>
            <person name="Amillis S."/>
            <person name="Uchima C.A."/>
            <person name="Anderluh G."/>
            <person name="Asadollahi M."/>
            <person name="Askin M."/>
            <person name="Barry K."/>
            <person name="Battaglia E."/>
            <person name="Bayram O."/>
            <person name="Benocci T."/>
            <person name="Braus-Stromeyer S.A."/>
            <person name="Caldana C."/>
            <person name="Canovas D."/>
            <person name="Cerqueira G.C."/>
            <person name="Chen F."/>
            <person name="Chen W."/>
            <person name="Choi C."/>
            <person name="Clum A."/>
            <person name="Dos Santos R.A."/>
            <person name="Damasio A.R."/>
            <person name="Diallinas G."/>
            <person name="Emri T."/>
            <person name="Fekete E."/>
            <person name="Flipphi M."/>
            <person name="Freyberg S."/>
            <person name="Gallo A."/>
            <person name="Gournas C."/>
            <person name="Habgood R."/>
            <person name="Hainaut M."/>
            <person name="Harispe M.L."/>
            <person name="Henrissat B."/>
            <person name="Hilden K.S."/>
            <person name="Hope R."/>
            <person name="Hossain A."/>
            <person name="Karabika E."/>
            <person name="Karaffa L."/>
            <person name="Karanyi Z."/>
            <person name="Krasevec N."/>
            <person name="Kuo A."/>
            <person name="Kusch H."/>
            <person name="LaButti K."/>
            <person name="Lagendijk E.L."/>
            <person name="Lapidus A."/>
            <person name="Levasseur A."/>
            <person name="Lindquist E."/>
            <person name="Lipzen A."/>
            <person name="Logrieco A.F."/>
            <person name="MacCabe A."/>
            <person name="Maekelae M.R."/>
            <person name="Malavazi I."/>
            <person name="Melin P."/>
            <person name="Meyer V."/>
            <person name="Mielnichuk N."/>
            <person name="Miskei M."/>
            <person name="Molnar A.P."/>
            <person name="Mule G."/>
            <person name="Ngan C.Y."/>
            <person name="Orejas M."/>
            <person name="Orosz E."/>
            <person name="Ouedraogo J.P."/>
            <person name="Overkamp K.M."/>
            <person name="Park H.-S."/>
            <person name="Perrone G."/>
            <person name="Piumi F."/>
            <person name="Punt P.J."/>
            <person name="Ram A.F."/>
            <person name="Ramon A."/>
            <person name="Rauscher S."/>
            <person name="Record E."/>
            <person name="Riano-Pachon D.M."/>
            <person name="Robert V."/>
            <person name="Roehrig J."/>
            <person name="Ruller R."/>
            <person name="Salamov A."/>
            <person name="Salih N.S."/>
            <person name="Samson R.A."/>
            <person name="Sandor E."/>
            <person name="Sanguinetti M."/>
            <person name="Schuetze T."/>
            <person name="Sepcic K."/>
            <person name="Shelest E."/>
            <person name="Sherlock G."/>
            <person name="Sophianopoulou V."/>
            <person name="Squina F.M."/>
            <person name="Sun H."/>
            <person name="Susca A."/>
            <person name="Todd R.B."/>
            <person name="Tsang A."/>
            <person name="Unkles S.E."/>
            <person name="van de Wiele N."/>
            <person name="van Rossen-Uffink D."/>
            <person name="Oliveira J.V."/>
            <person name="Vesth T.C."/>
            <person name="Visser J."/>
            <person name="Yu J.-H."/>
            <person name="Zhou M."/>
            <person name="Andersen M.R."/>
            <person name="Archer D.B."/>
            <person name="Baker S.E."/>
            <person name="Benoit I."/>
            <person name="Brakhage A.A."/>
            <person name="Braus G.H."/>
            <person name="Fischer R."/>
            <person name="Frisvad J.C."/>
            <person name="Goldman G.H."/>
            <person name="Houbraken J."/>
            <person name="Oakley B."/>
            <person name="Pocsi I."/>
            <person name="Scazzocchio C."/>
            <person name="Seiboth B."/>
            <person name="vanKuyk P.A."/>
            <person name="Wortman J."/>
            <person name="Dyer P.S."/>
            <person name="Grigoriev I.V."/>
        </authorList>
    </citation>
    <scope>NUCLEOTIDE SEQUENCE [LARGE SCALE GENOMIC DNA]</scope>
    <source>
        <strain evidence="12">CBS 516.65</strain>
    </source>
</reference>
<dbReference type="GO" id="GO:0000139">
    <property type="term" value="C:Golgi membrane"/>
    <property type="evidence" value="ECO:0007669"/>
    <property type="project" value="UniProtKB-SubCell"/>
</dbReference>
<comment type="similarity">
    <text evidence="1 9">Belongs to the YIF1 family.</text>
</comment>
<feature type="transmembrane region" description="Helical" evidence="9">
    <location>
        <begin position="210"/>
        <end position="228"/>
    </location>
</feature>
<evidence type="ECO:0000256" key="8">
    <source>
        <dbReference type="ARBA" id="ARBA00023136"/>
    </source>
</evidence>
<dbReference type="GeneID" id="34459946"/>
<dbReference type="OrthoDB" id="337750at2759"/>
<evidence type="ECO:0000256" key="6">
    <source>
        <dbReference type="ARBA" id="ARBA00022989"/>
    </source>
</evidence>
<dbReference type="PANTHER" id="PTHR14083:SF0">
    <property type="entry name" value="YIP1D-INTERACTING FACTOR 1, ISOFORM C"/>
    <property type="match status" value="1"/>
</dbReference>